<keyword evidence="2" id="KW-0812">Transmembrane</keyword>
<dbReference type="AlphaFoldDB" id="A0A4U1FHH1"/>
<dbReference type="GO" id="GO:0007155">
    <property type="term" value="P:cell adhesion"/>
    <property type="evidence" value="ECO:0007669"/>
    <property type="project" value="TreeGrafter"/>
</dbReference>
<dbReference type="PROSITE" id="PS50215">
    <property type="entry name" value="ADAM_MEPRO"/>
    <property type="match status" value="1"/>
</dbReference>
<feature type="disulfide bond" evidence="4">
    <location>
        <begin position="360"/>
        <end position="365"/>
    </location>
</feature>
<dbReference type="EMBL" id="RWIC01000122">
    <property type="protein sequence ID" value="TKC49322.1"/>
    <property type="molecule type" value="Genomic_DNA"/>
</dbReference>
<keyword evidence="3 4" id="KW-1015">Disulfide bond</keyword>
<organism evidence="6 7">
    <name type="scientific">Monodon monoceros</name>
    <name type="common">Narwhal</name>
    <name type="synonym">Ceratodon monodon</name>
    <dbReference type="NCBI Taxonomy" id="40151"/>
    <lineage>
        <taxon>Eukaryota</taxon>
        <taxon>Metazoa</taxon>
        <taxon>Chordata</taxon>
        <taxon>Craniata</taxon>
        <taxon>Vertebrata</taxon>
        <taxon>Euteleostomi</taxon>
        <taxon>Mammalia</taxon>
        <taxon>Eutheria</taxon>
        <taxon>Laurasiatheria</taxon>
        <taxon>Artiodactyla</taxon>
        <taxon>Whippomorpha</taxon>
        <taxon>Cetacea</taxon>
        <taxon>Odontoceti</taxon>
        <taxon>Monodontidae</taxon>
        <taxon>Monodon</taxon>
    </lineage>
</organism>
<evidence type="ECO:0000259" key="5">
    <source>
        <dbReference type="PROSITE" id="PS50215"/>
    </source>
</evidence>
<evidence type="ECO:0000256" key="3">
    <source>
        <dbReference type="ARBA" id="ARBA00023157"/>
    </source>
</evidence>
<dbReference type="PANTHER" id="PTHR11905">
    <property type="entry name" value="ADAM A DISINTEGRIN AND METALLOPROTEASE DOMAIN"/>
    <property type="match status" value="1"/>
</dbReference>
<dbReference type="InterPro" id="IPR034027">
    <property type="entry name" value="Reprolysin_adamalysin"/>
</dbReference>
<dbReference type="GO" id="GO:0005886">
    <property type="term" value="C:plasma membrane"/>
    <property type="evidence" value="ECO:0007669"/>
    <property type="project" value="TreeGrafter"/>
</dbReference>
<evidence type="ECO:0000256" key="4">
    <source>
        <dbReference type="PROSITE-ProRule" id="PRU00276"/>
    </source>
</evidence>
<dbReference type="Pfam" id="PF01421">
    <property type="entry name" value="Reprolysin"/>
    <property type="match status" value="1"/>
</dbReference>
<dbReference type="Proteomes" id="UP000308365">
    <property type="component" value="Unassembled WGS sequence"/>
</dbReference>
<dbReference type="GO" id="GO:0008584">
    <property type="term" value="P:male gonad development"/>
    <property type="evidence" value="ECO:0007669"/>
    <property type="project" value="TreeGrafter"/>
</dbReference>
<accession>A0A4U1FHH1</accession>
<comment type="subcellular location">
    <subcellularLocation>
        <location evidence="1">Membrane</location>
        <topology evidence="1">Single-pass type I membrane protein</topology>
    </subcellularLocation>
</comment>
<dbReference type="InterPro" id="IPR024079">
    <property type="entry name" value="MetalloPept_cat_dom_sf"/>
</dbReference>
<dbReference type="GO" id="GO:0007339">
    <property type="term" value="P:binding of sperm to zona pellucida"/>
    <property type="evidence" value="ECO:0007669"/>
    <property type="project" value="TreeGrafter"/>
</dbReference>
<dbReference type="Gene3D" id="4.10.70.10">
    <property type="entry name" value="Disintegrin domain"/>
    <property type="match status" value="1"/>
</dbReference>
<evidence type="ECO:0000313" key="7">
    <source>
        <dbReference type="Proteomes" id="UP000308365"/>
    </source>
</evidence>
<dbReference type="GO" id="GO:0004222">
    <property type="term" value="F:metalloendopeptidase activity"/>
    <property type="evidence" value="ECO:0007669"/>
    <property type="project" value="InterPro"/>
</dbReference>
<protein>
    <recommendedName>
        <fullName evidence="5">Peptidase M12B domain-containing protein</fullName>
    </recommendedName>
</protein>
<reference evidence="7" key="1">
    <citation type="journal article" date="2019" name="IScience">
        <title>Narwhal Genome Reveals Long-Term Low Genetic Diversity despite Current Large Abundance Size.</title>
        <authorList>
            <person name="Westbury M.V."/>
            <person name="Petersen B."/>
            <person name="Garde E."/>
            <person name="Heide-Jorgensen M.P."/>
            <person name="Lorenzen E.D."/>
        </authorList>
    </citation>
    <scope>NUCLEOTIDE SEQUENCE [LARGE SCALE GENOMIC DNA]</scope>
</reference>
<keyword evidence="2" id="KW-1133">Transmembrane helix</keyword>
<dbReference type="SUPFAM" id="SSF55486">
    <property type="entry name" value="Metalloproteases ('zincins'), catalytic domain"/>
    <property type="match status" value="1"/>
</dbReference>
<proteinExistence type="predicted"/>
<comment type="caution">
    <text evidence="6">The sequence shown here is derived from an EMBL/GenBank/DDBJ whole genome shotgun (WGS) entry which is preliminary data.</text>
</comment>
<sequence>GLSSICLKTNKNHVLMRSSNRHEWNKSVYSIIQFVMVDQKGRIEQFQKWFHKEEFQFVAMEFWNRQSNVIVVGQRLPCLSEVILRFLSRKAESQGVKASCIDLAAKVAHVERRTAGSLSTLRCSPSRLPPARTAVIQAAIQDVQPCGAFCFCFWGSSGFRQTIIQKDYVCKLQFQRKYGQRQVSYNIVIDGKTYTVNLMQKVYGYNGTGSMKPLEQQFQYNHMGSDTTVVTQKIFQLIGLTNAIFDSFNITIILSSLELWIDENKIQVTGDANELLRRFFKWKRSYLVLRPHDVAFLLVYREKPNYVGATFQGRLCDKYYGGGVALHPRTISLESLAVIIAQLLSLSMGITYDDINKCHCPGAVCVMNPEAIGVKLFSNCSMEDFAHFISKSKSQCLQNQPRLGSTYKVAVCGNGKVEEGEQCDCGDQELCQTYAVTKPHVDSMLGQLVLLDRAVMLQKDKCVGLPLMNVISLNIAMVHLQHVKKTFMFRMGIHVQRINGSVQVLVLKSVLINLILRLIHLGTVAQMLQGTHSVVLSMF</sequence>
<feature type="domain" description="Peptidase M12B" evidence="5">
    <location>
        <begin position="220"/>
        <end position="401"/>
    </location>
</feature>
<dbReference type="GO" id="GO:0006508">
    <property type="term" value="P:proteolysis"/>
    <property type="evidence" value="ECO:0007669"/>
    <property type="project" value="InterPro"/>
</dbReference>
<feature type="disulfide bond" evidence="4">
    <location>
        <begin position="316"/>
        <end position="396"/>
    </location>
</feature>
<evidence type="ECO:0000256" key="2">
    <source>
        <dbReference type="ARBA" id="ARBA00022989"/>
    </source>
</evidence>
<dbReference type="InterPro" id="IPR001590">
    <property type="entry name" value="Peptidase_M12B"/>
</dbReference>
<dbReference type="Gene3D" id="3.40.390.10">
    <property type="entry name" value="Collagenase (Catalytic Domain)"/>
    <property type="match status" value="1"/>
</dbReference>
<dbReference type="PANTHER" id="PTHR11905:SF108">
    <property type="entry name" value="DISINTEGRIN AND METALLOPROTEINASE DOMAIN-CONTAINING PROTEIN 2"/>
    <property type="match status" value="1"/>
</dbReference>
<feature type="non-terminal residue" evidence="6">
    <location>
        <position position="1"/>
    </location>
</feature>
<name>A0A4U1FHH1_MONMO</name>
<gene>
    <name evidence="6" type="ORF">EI555_018911</name>
</gene>
<dbReference type="CDD" id="cd04269">
    <property type="entry name" value="ZnMc_adamalysin_II_like"/>
    <property type="match status" value="1"/>
</dbReference>
<evidence type="ECO:0000313" key="6">
    <source>
        <dbReference type="EMBL" id="TKC49322.1"/>
    </source>
</evidence>
<comment type="caution">
    <text evidence="4">Lacks conserved residue(s) required for the propagation of feature annotation.</text>
</comment>
<keyword evidence="2" id="KW-0472">Membrane</keyword>
<dbReference type="InterPro" id="IPR036436">
    <property type="entry name" value="Disintegrin_dom_sf"/>
</dbReference>
<evidence type="ECO:0000256" key="1">
    <source>
        <dbReference type="ARBA" id="ARBA00004479"/>
    </source>
</evidence>